<dbReference type="EMBL" id="AP022561">
    <property type="protein sequence ID" value="BBX06946.1"/>
    <property type="molecule type" value="Genomic_DNA"/>
</dbReference>
<sequence length="363" mass="38958">MDLRWWPLAVAGAMLLLVAIVVAWFSPMARVQRSLRPLAHVDRLTRLPEYLRIYRVYLLSVVVTAVLLVVTFGATLVAAARPVGLSSSTETFDAAHPEDIMLCVGQPVTDPTTAGFLDYYARQSKSFGTQRLGLTSPTLRIIPLTRDAEYIAQRLTGLTQLARLQQDLDTGAQVSAVDRDKLATGVEAFSHPVGYVDYAQSIEDILALCMTGFPSFESKGTHRRQLVYLGYTDLRGADEQRRSLFSAQALQQMASAGGIQLNVLARSDVVAESTQGNDAVRSLVESTGGRFSLYNPAGAALSDAGTDPALSRQLDQIGSNPPSAELPGGQVITSRSMDSPGPVLVVALVAAGILSVSLAVLRR</sequence>
<keyword evidence="3" id="KW-1185">Reference proteome</keyword>
<feature type="transmembrane region" description="Helical" evidence="1">
    <location>
        <begin position="56"/>
        <end position="80"/>
    </location>
</feature>
<keyword evidence="1" id="KW-0812">Transmembrane</keyword>
<evidence type="ECO:0000256" key="1">
    <source>
        <dbReference type="SAM" id="Phobius"/>
    </source>
</evidence>
<evidence type="ECO:0000313" key="2">
    <source>
        <dbReference type="EMBL" id="BBX06946.1"/>
    </source>
</evidence>
<dbReference type="AlphaFoldDB" id="A0AAD1MBP2"/>
<protein>
    <submittedName>
        <fullName evidence="2">Uncharacterized protein</fullName>
    </submittedName>
</protein>
<keyword evidence="1" id="KW-1133">Transmembrane helix</keyword>
<gene>
    <name evidence="2" type="ORF">MAIC_17490</name>
</gene>
<proteinExistence type="predicted"/>
<dbReference type="KEGG" id="maic:MAIC_17490"/>
<feature type="transmembrane region" description="Helical" evidence="1">
    <location>
        <begin position="343"/>
        <end position="361"/>
    </location>
</feature>
<reference evidence="2 3" key="1">
    <citation type="journal article" date="2019" name="Emerg. Microbes Infect.">
        <title>Comprehensive subspecies identification of 175 nontuberculous mycobacteria species based on 7547 genomic profiles.</title>
        <authorList>
            <person name="Matsumoto Y."/>
            <person name="Kinjo T."/>
            <person name="Motooka D."/>
            <person name="Nabeya D."/>
            <person name="Jung N."/>
            <person name="Uechi K."/>
            <person name="Horii T."/>
            <person name="Iida T."/>
            <person name="Fujita J."/>
            <person name="Nakamura S."/>
        </authorList>
    </citation>
    <scope>NUCLEOTIDE SEQUENCE [LARGE SCALE GENOMIC DNA]</scope>
    <source>
        <strain evidence="2 3">JCM 6376</strain>
    </source>
</reference>
<accession>A0AAD1MBP2</accession>
<evidence type="ECO:0000313" key="3">
    <source>
        <dbReference type="Proteomes" id="UP000467327"/>
    </source>
</evidence>
<feature type="transmembrane region" description="Helical" evidence="1">
    <location>
        <begin position="6"/>
        <end position="26"/>
    </location>
</feature>
<organism evidence="2 3">
    <name type="scientific">Mycolicibacterium aichiense</name>
    <dbReference type="NCBI Taxonomy" id="1799"/>
    <lineage>
        <taxon>Bacteria</taxon>
        <taxon>Bacillati</taxon>
        <taxon>Actinomycetota</taxon>
        <taxon>Actinomycetes</taxon>
        <taxon>Mycobacteriales</taxon>
        <taxon>Mycobacteriaceae</taxon>
        <taxon>Mycolicibacterium</taxon>
    </lineage>
</organism>
<keyword evidence="1" id="KW-0472">Membrane</keyword>
<dbReference type="Proteomes" id="UP000467327">
    <property type="component" value="Chromosome"/>
</dbReference>
<name>A0AAD1MBP2_9MYCO</name>
<dbReference type="RefSeq" id="WP_115319249.1">
    <property type="nucleotide sequence ID" value="NZ_AP022561.1"/>
</dbReference>